<keyword evidence="1" id="KW-0472">Membrane</keyword>
<dbReference type="AlphaFoldDB" id="A0A6P2BWR5"/>
<evidence type="ECO:0000313" key="2">
    <source>
        <dbReference type="EMBL" id="TVZ02595.1"/>
    </source>
</evidence>
<feature type="transmembrane region" description="Helical" evidence="1">
    <location>
        <begin position="21"/>
        <end position="45"/>
    </location>
</feature>
<protein>
    <recommendedName>
        <fullName evidence="4">Transporter</fullName>
    </recommendedName>
</protein>
<organism evidence="2 3">
    <name type="scientific">Trebonia kvetii</name>
    <dbReference type="NCBI Taxonomy" id="2480626"/>
    <lineage>
        <taxon>Bacteria</taxon>
        <taxon>Bacillati</taxon>
        <taxon>Actinomycetota</taxon>
        <taxon>Actinomycetes</taxon>
        <taxon>Streptosporangiales</taxon>
        <taxon>Treboniaceae</taxon>
        <taxon>Trebonia</taxon>
    </lineage>
</organism>
<keyword evidence="1" id="KW-1133">Transmembrane helix</keyword>
<proteinExistence type="predicted"/>
<gene>
    <name evidence="2" type="ORF">EAS64_27875</name>
</gene>
<dbReference type="OrthoDB" id="4334618at2"/>
<feature type="transmembrane region" description="Helical" evidence="1">
    <location>
        <begin position="377"/>
        <end position="399"/>
    </location>
</feature>
<reference evidence="2 3" key="1">
    <citation type="submission" date="2018-11" db="EMBL/GenBank/DDBJ databases">
        <title>Trebonia kvetii gen.nov., sp.nov., a novel acidophilic actinobacterium, and proposal of the new actinobacterial family Treboniaceae fam. nov.</title>
        <authorList>
            <person name="Rapoport D."/>
            <person name="Sagova-Mareckova M."/>
            <person name="Sedlacek I."/>
            <person name="Provaznik J."/>
            <person name="Kralova S."/>
            <person name="Pavlinic D."/>
            <person name="Benes V."/>
            <person name="Kopecky J."/>
        </authorList>
    </citation>
    <scope>NUCLEOTIDE SEQUENCE [LARGE SCALE GENOMIC DNA]</scope>
    <source>
        <strain evidence="2 3">15Tr583</strain>
    </source>
</reference>
<feature type="transmembrane region" description="Helical" evidence="1">
    <location>
        <begin position="452"/>
        <end position="472"/>
    </location>
</feature>
<keyword evidence="1" id="KW-0812">Transmembrane</keyword>
<feature type="transmembrane region" description="Helical" evidence="1">
    <location>
        <begin position="405"/>
        <end position="431"/>
    </location>
</feature>
<evidence type="ECO:0000256" key="1">
    <source>
        <dbReference type="SAM" id="Phobius"/>
    </source>
</evidence>
<feature type="transmembrane region" description="Helical" evidence="1">
    <location>
        <begin position="98"/>
        <end position="120"/>
    </location>
</feature>
<feature type="transmembrane region" description="Helical" evidence="1">
    <location>
        <begin position="232"/>
        <end position="251"/>
    </location>
</feature>
<comment type="caution">
    <text evidence="2">The sequence shown here is derived from an EMBL/GenBank/DDBJ whole genome shotgun (WGS) entry which is preliminary data.</text>
</comment>
<accession>A0A6P2BWR5</accession>
<feature type="transmembrane region" description="Helical" evidence="1">
    <location>
        <begin position="57"/>
        <end position="77"/>
    </location>
</feature>
<sequence length="528" mass="54651">MARLLVELKVRMLRNAMRSSTPAQISFIISTIAAALVAIGTFWVLAQLRSVPASVDLTTVIFSIFAIGWLLCPIFAFGLDGTLDPATIALYPLRTRPLVVGLLAASAVGAWPAANVLGLLGVTVGLAHGLGILVAFIAVVLQVLFCIVLARFVITSMARLLRSRRGKDLAIFLIVPIGAALEFLFQVVPRAAASGGLTPESFAGVDSWLRWLPPGLAAHAIQDASTGQLGNAVARLVLLAAVIAVLGVLWVRSLARALVTADTTTGSSRVRNAALPLARYGLRGAVAARFLRYQYREPASLANWAIAVVVMFICSASTIFGQQKHPGVIVASAVFGAAFAGAYRANTVGQAGPAFVLEATALSGRRELRAYYSGQDIVSAAIAIPLLIGVSLILGVLVGDLTEGVTAAAVGVAGLGASLAMGNIFNVVLAYPMQKRAGNPMPQPAQGYSGHAAGIIFGSLACVAVAVIPIIILGNLTSGVLVAIRLPVLFGCAAAYGFGLAWLGVRAAAVAAEGKLPELCQIAMRTSF</sequence>
<keyword evidence="3" id="KW-1185">Reference proteome</keyword>
<feature type="transmembrane region" description="Helical" evidence="1">
    <location>
        <begin position="169"/>
        <end position="188"/>
    </location>
</feature>
<dbReference type="Proteomes" id="UP000460272">
    <property type="component" value="Unassembled WGS sequence"/>
</dbReference>
<feature type="transmembrane region" description="Helical" evidence="1">
    <location>
        <begin position="126"/>
        <end position="149"/>
    </location>
</feature>
<evidence type="ECO:0000313" key="3">
    <source>
        <dbReference type="Proteomes" id="UP000460272"/>
    </source>
</evidence>
<dbReference type="EMBL" id="RPFW01000005">
    <property type="protein sequence ID" value="TVZ02595.1"/>
    <property type="molecule type" value="Genomic_DNA"/>
</dbReference>
<feature type="transmembrane region" description="Helical" evidence="1">
    <location>
        <begin position="326"/>
        <end position="343"/>
    </location>
</feature>
<name>A0A6P2BWR5_9ACTN</name>
<dbReference type="RefSeq" id="WP_145857758.1">
    <property type="nucleotide sequence ID" value="NZ_RPFW01000005.1"/>
</dbReference>
<evidence type="ECO:0008006" key="4">
    <source>
        <dbReference type="Google" id="ProtNLM"/>
    </source>
</evidence>
<feature type="transmembrane region" description="Helical" evidence="1">
    <location>
        <begin position="484"/>
        <end position="505"/>
    </location>
</feature>
<feature type="transmembrane region" description="Helical" evidence="1">
    <location>
        <begin position="301"/>
        <end position="320"/>
    </location>
</feature>